<dbReference type="OrthoDB" id="10563530at2759"/>
<keyword evidence="2" id="KW-1133">Transmembrane helix</keyword>
<organism evidence="3 4">
    <name type="scientific">Haemaphysalis longicornis</name>
    <name type="common">Bush tick</name>
    <dbReference type="NCBI Taxonomy" id="44386"/>
    <lineage>
        <taxon>Eukaryota</taxon>
        <taxon>Metazoa</taxon>
        <taxon>Ecdysozoa</taxon>
        <taxon>Arthropoda</taxon>
        <taxon>Chelicerata</taxon>
        <taxon>Arachnida</taxon>
        <taxon>Acari</taxon>
        <taxon>Parasitiformes</taxon>
        <taxon>Ixodida</taxon>
        <taxon>Ixodoidea</taxon>
        <taxon>Ixodidae</taxon>
        <taxon>Haemaphysalinae</taxon>
        <taxon>Haemaphysalis</taxon>
    </lineage>
</organism>
<keyword evidence="4" id="KW-1185">Reference proteome</keyword>
<evidence type="ECO:0000256" key="2">
    <source>
        <dbReference type="SAM" id="Phobius"/>
    </source>
</evidence>
<dbReference type="VEuPathDB" id="VectorBase:HLOH_063300"/>
<keyword evidence="2" id="KW-0472">Membrane</keyword>
<protein>
    <submittedName>
        <fullName evidence="3">Uncharacterized protein</fullName>
    </submittedName>
</protein>
<evidence type="ECO:0000313" key="4">
    <source>
        <dbReference type="Proteomes" id="UP000821853"/>
    </source>
</evidence>
<feature type="region of interest" description="Disordered" evidence="1">
    <location>
        <begin position="1"/>
        <end position="26"/>
    </location>
</feature>
<evidence type="ECO:0000256" key="1">
    <source>
        <dbReference type="SAM" id="MobiDB-lite"/>
    </source>
</evidence>
<feature type="transmembrane region" description="Helical" evidence="2">
    <location>
        <begin position="33"/>
        <end position="54"/>
    </location>
</feature>
<comment type="caution">
    <text evidence="3">The sequence shown here is derived from an EMBL/GenBank/DDBJ whole genome shotgun (WGS) entry which is preliminary data.</text>
</comment>
<accession>A0A9J6FNL2</accession>
<gene>
    <name evidence="3" type="ORF">HPB48_016651</name>
</gene>
<name>A0A9J6FNL2_HAELO</name>
<sequence length="652" mass="73189">MANPSSTEALQRLVSGPAQPPEPTTCRTNVSTASIATAILLQVVFGSILGIVVYQTLARGKPPNGESDETPVAPVTDSLLHTLWLAGNPNIDPCSDFVHHTCSNHDPNRTPGAVFNALRDSYTVIGKLSRSYAGRLQFGYYQSCIRTLSVYEQSWHDAIRAVLEITAVGTRMSSLHLFSTIVRLNLMYRLDGNIVIKQAPPSSEPVYRGRQRYDHLPQTLYREKSLIVIAEQRDPYLRAIQDPDKIELLALLLTEVQSILTVNVNTRELLVIATELEGASSFELEFSNAASLADIVPGVSTRLWADLVETCTGTKIAAKLLRSPTHVLRHRFSVLLDSARQPATTALVVIEAALSLLKHGLRVANVRGQAVHEFCYSSAFQITVLWQLDVLLRFSANAEHNAAILNTFDMLRGAIRKELETVLKGRDAWIAEQIMRNITLLLPYHIIPLDTRVPVFGENYYHNLLLAREYGITEEHFMLPPALSLQAKQGRTFLVTVPTWLYTAVFVNRTTTLLTSAVFGVYLADKIWAVVFDGEWGKRSLSALERYTHSSRRITTRDDIFDKVISRPHAALRSCVQALSLPQWHELDLHGGASPTSWSQKFYKLVVFYFYCDAFFDNPKRALHWKVQNITQQNEDFVKAFKCGRDQDKLSD</sequence>
<dbReference type="AlphaFoldDB" id="A0A9J6FNL2"/>
<dbReference type="OMA" id="DSHRELT"/>
<proteinExistence type="predicted"/>
<keyword evidence="2" id="KW-0812">Transmembrane</keyword>
<evidence type="ECO:0000313" key="3">
    <source>
        <dbReference type="EMBL" id="KAH9364431.1"/>
    </source>
</evidence>
<reference evidence="3 4" key="1">
    <citation type="journal article" date="2020" name="Cell">
        <title>Large-Scale Comparative Analyses of Tick Genomes Elucidate Their Genetic Diversity and Vector Capacities.</title>
        <authorList>
            <consortium name="Tick Genome and Microbiome Consortium (TIGMIC)"/>
            <person name="Jia N."/>
            <person name="Wang J."/>
            <person name="Shi W."/>
            <person name="Du L."/>
            <person name="Sun Y."/>
            <person name="Zhan W."/>
            <person name="Jiang J.F."/>
            <person name="Wang Q."/>
            <person name="Zhang B."/>
            <person name="Ji P."/>
            <person name="Bell-Sakyi L."/>
            <person name="Cui X.M."/>
            <person name="Yuan T.T."/>
            <person name="Jiang B.G."/>
            <person name="Yang W.F."/>
            <person name="Lam T.T."/>
            <person name="Chang Q.C."/>
            <person name="Ding S.J."/>
            <person name="Wang X.J."/>
            <person name="Zhu J.G."/>
            <person name="Ruan X.D."/>
            <person name="Zhao L."/>
            <person name="Wei J.T."/>
            <person name="Ye R.Z."/>
            <person name="Que T.C."/>
            <person name="Du C.H."/>
            <person name="Zhou Y.H."/>
            <person name="Cheng J.X."/>
            <person name="Dai P.F."/>
            <person name="Guo W.B."/>
            <person name="Han X.H."/>
            <person name="Huang E.J."/>
            <person name="Li L.F."/>
            <person name="Wei W."/>
            <person name="Gao Y.C."/>
            <person name="Liu J.Z."/>
            <person name="Shao H.Z."/>
            <person name="Wang X."/>
            <person name="Wang C.C."/>
            <person name="Yang T.C."/>
            <person name="Huo Q.B."/>
            <person name="Li W."/>
            <person name="Chen H.Y."/>
            <person name="Chen S.E."/>
            <person name="Zhou L.G."/>
            <person name="Ni X.B."/>
            <person name="Tian J.H."/>
            <person name="Sheng Y."/>
            <person name="Liu T."/>
            <person name="Pan Y.S."/>
            <person name="Xia L.Y."/>
            <person name="Li J."/>
            <person name="Zhao F."/>
            <person name="Cao W.C."/>
        </authorList>
    </citation>
    <scope>NUCLEOTIDE SEQUENCE [LARGE SCALE GENOMIC DNA]</scope>
    <source>
        <strain evidence="3">HaeL-2018</strain>
    </source>
</reference>
<dbReference type="EMBL" id="JABSTR010000002">
    <property type="protein sequence ID" value="KAH9364431.1"/>
    <property type="molecule type" value="Genomic_DNA"/>
</dbReference>
<dbReference type="Proteomes" id="UP000821853">
    <property type="component" value="Chromosome 10"/>
</dbReference>